<dbReference type="PANTHER" id="PTHR11086:SF18">
    <property type="entry name" value="DEOXYCYTIDYLATE DEAMINASE"/>
    <property type="match status" value="1"/>
</dbReference>
<dbReference type="GO" id="GO:0008270">
    <property type="term" value="F:zinc ion binding"/>
    <property type="evidence" value="ECO:0007669"/>
    <property type="project" value="InterPro"/>
</dbReference>
<name>A0A8H3C6B4_9AGAM</name>
<keyword evidence="2" id="KW-0479">Metal-binding</keyword>
<protein>
    <recommendedName>
        <fullName evidence="7">dCMP deaminase</fullName>
        <ecNumber evidence="6">3.5.4.12</ecNumber>
    </recommendedName>
    <alternativeName>
        <fullName evidence="7">dCMP deaminase</fullName>
    </alternativeName>
</protein>
<comment type="caution">
    <text evidence="9">The sequence shown here is derived from an EMBL/GenBank/DDBJ whole genome shotgun (WGS) entry which is preliminary data.</text>
</comment>
<organism evidence="9 10">
    <name type="scientific">Rhizoctonia solani</name>
    <dbReference type="NCBI Taxonomy" id="456999"/>
    <lineage>
        <taxon>Eukaryota</taxon>
        <taxon>Fungi</taxon>
        <taxon>Dikarya</taxon>
        <taxon>Basidiomycota</taxon>
        <taxon>Agaricomycotina</taxon>
        <taxon>Agaricomycetes</taxon>
        <taxon>Cantharellales</taxon>
        <taxon>Ceratobasidiaceae</taxon>
        <taxon>Rhizoctonia</taxon>
    </lineage>
</organism>
<evidence type="ECO:0000256" key="6">
    <source>
        <dbReference type="ARBA" id="ARBA00038938"/>
    </source>
</evidence>
<evidence type="ECO:0000256" key="4">
    <source>
        <dbReference type="ARBA" id="ARBA00022801"/>
    </source>
</evidence>
<dbReference type="InterPro" id="IPR002125">
    <property type="entry name" value="CMP_dCMP_dom"/>
</dbReference>
<evidence type="ECO:0000256" key="5">
    <source>
        <dbReference type="ARBA" id="ARBA00022833"/>
    </source>
</evidence>
<evidence type="ECO:0000256" key="3">
    <source>
        <dbReference type="ARBA" id="ARBA00022727"/>
    </source>
</evidence>
<evidence type="ECO:0000259" key="8">
    <source>
        <dbReference type="Pfam" id="PF00383"/>
    </source>
</evidence>
<keyword evidence="4" id="KW-0378">Hydrolase</keyword>
<dbReference type="Gene3D" id="3.40.140.10">
    <property type="entry name" value="Cytidine Deaminase, domain 2"/>
    <property type="match status" value="1"/>
</dbReference>
<dbReference type="GO" id="GO:0006139">
    <property type="term" value="P:nucleobase-containing compound metabolic process"/>
    <property type="evidence" value="ECO:0007669"/>
    <property type="project" value="UniProtKB-ARBA"/>
</dbReference>
<proteinExistence type="inferred from homology"/>
<comment type="similarity">
    <text evidence="1">Belongs to the cytidine and deoxycytidylate deaminase family.</text>
</comment>
<dbReference type="AlphaFoldDB" id="A0A8H3C6B4"/>
<keyword evidence="5" id="KW-0862">Zinc</keyword>
<dbReference type="Pfam" id="PF00383">
    <property type="entry name" value="dCMP_cyt_deam_1"/>
    <property type="match status" value="1"/>
</dbReference>
<feature type="domain" description="CMP/dCMP-type deaminase" evidence="8">
    <location>
        <begin position="268"/>
        <end position="326"/>
    </location>
</feature>
<dbReference type="EMBL" id="CAJMWR010003879">
    <property type="protein sequence ID" value="CAE6472423.1"/>
    <property type="molecule type" value="Genomic_DNA"/>
</dbReference>
<evidence type="ECO:0000313" key="10">
    <source>
        <dbReference type="Proteomes" id="UP000663840"/>
    </source>
</evidence>
<evidence type="ECO:0000256" key="2">
    <source>
        <dbReference type="ARBA" id="ARBA00022723"/>
    </source>
</evidence>
<dbReference type="PANTHER" id="PTHR11086">
    <property type="entry name" value="DEOXYCYTIDYLATE DEAMINASE-RELATED"/>
    <property type="match status" value="1"/>
</dbReference>
<gene>
    <name evidence="9" type="ORF">RDB_LOCUS118014</name>
</gene>
<dbReference type="GO" id="GO:0004132">
    <property type="term" value="F:dCMP deaminase activity"/>
    <property type="evidence" value="ECO:0007669"/>
    <property type="project" value="TreeGrafter"/>
</dbReference>
<evidence type="ECO:0000313" key="9">
    <source>
        <dbReference type="EMBL" id="CAE6472423.1"/>
    </source>
</evidence>
<dbReference type="Proteomes" id="UP000663840">
    <property type="component" value="Unassembled WGS sequence"/>
</dbReference>
<dbReference type="InterPro" id="IPR016192">
    <property type="entry name" value="APOBEC/CMP_deaminase_Zn-bd"/>
</dbReference>
<dbReference type="InterPro" id="IPR016193">
    <property type="entry name" value="Cytidine_deaminase-like"/>
</dbReference>
<evidence type="ECO:0000256" key="1">
    <source>
        <dbReference type="ARBA" id="ARBA00006576"/>
    </source>
</evidence>
<dbReference type="PROSITE" id="PS00903">
    <property type="entry name" value="CYT_DCMP_DEAMINASES_1"/>
    <property type="match status" value="1"/>
</dbReference>
<dbReference type="SUPFAM" id="SSF53927">
    <property type="entry name" value="Cytidine deaminase-like"/>
    <property type="match status" value="1"/>
</dbReference>
<sequence>MLICIVGTQCSGKTSVKQYVQSLGFQEIVYDASGSAEEEYEYNDFSKLLSHVTQNWLKDFVCTSLNDLGMLRACAQRPFFVLLSVDAPVITRWKRFEQKQVLDNMRITNISLNMKIRYTSIESPGLEQFIQNSDKERFGPGLAGRDSLNDILQSISHVSITNDFPEIAPLHDHLASLALTNPERTRPGWDDYFMVFTSFSSFPAMQLYETPCRSGPSTQQTSRLDGVISPTIPTCLPRDLTLYPIRYNGTPRGLVNCNQGGCKRCNGTAKSGEAYDSCLCLHAEENALLEAGHDRVGENSTLYCNTCPCLRCTIKIVQSGVTEVVYNKSYSMDEASASIFKEAGVILRQHSPPRDYPI</sequence>
<reference evidence="9" key="1">
    <citation type="submission" date="2021-01" db="EMBL/GenBank/DDBJ databases">
        <authorList>
            <person name="Kaushik A."/>
        </authorList>
    </citation>
    <scope>NUCLEOTIDE SEQUENCE</scope>
    <source>
        <strain evidence="9">AG1-1A</strain>
    </source>
</reference>
<dbReference type="EC" id="3.5.4.12" evidence="6"/>
<dbReference type="GO" id="GO:0005737">
    <property type="term" value="C:cytoplasm"/>
    <property type="evidence" value="ECO:0007669"/>
    <property type="project" value="TreeGrafter"/>
</dbReference>
<evidence type="ECO:0000256" key="7">
    <source>
        <dbReference type="ARBA" id="ARBA00041763"/>
    </source>
</evidence>
<dbReference type="InterPro" id="IPR015517">
    <property type="entry name" value="dCMP_deaminase-rel"/>
</dbReference>
<accession>A0A8H3C6B4</accession>
<keyword evidence="3" id="KW-0545">Nucleotide biosynthesis</keyword>